<reference evidence="2" key="2">
    <citation type="journal article" date="2014" name="BMC Genomics">
        <title>A genomic perspective to assessing quality of mass-reared SIT flies used in Mediterranean fruit fly (Ceratitis capitata) eradication in California.</title>
        <authorList>
            <person name="Calla B."/>
            <person name="Hall B."/>
            <person name="Hou S."/>
            <person name="Geib S.M."/>
        </authorList>
    </citation>
    <scope>NUCLEOTIDE SEQUENCE</scope>
</reference>
<reference evidence="2" key="1">
    <citation type="submission" date="2013-07" db="EMBL/GenBank/DDBJ databases">
        <authorList>
            <person name="Geib S."/>
        </authorList>
    </citation>
    <scope>NUCLEOTIDE SEQUENCE</scope>
</reference>
<evidence type="ECO:0000256" key="1">
    <source>
        <dbReference type="SAM" id="MobiDB-lite"/>
    </source>
</evidence>
<feature type="compositionally biased region" description="Basic and acidic residues" evidence="1">
    <location>
        <begin position="121"/>
        <end position="137"/>
    </location>
</feature>
<feature type="non-terminal residue" evidence="2">
    <location>
        <position position="1"/>
    </location>
</feature>
<protein>
    <submittedName>
        <fullName evidence="2">Uncharacterized protein</fullName>
    </submittedName>
</protein>
<evidence type="ECO:0000313" key="2">
    <source>
        <dbReference type="EMBL" id="JAB93659.1"/>
    </source>
</evidence>
<organism evidence="2">
    <name type="scientific">Ceratitis capitata</name>
    <name type="common">Mediterranean fruit fly</name>
    <name type="synonym">Tephritis capitata</name>
    <dbReference type="NCBI Taxonomy" id="7213"/>
    <lineage>
        <taxon>Eukaryota</taxon>
        <taxon>Metazoa</taxon>
        <taxon>Ecdysozoa</taxon>
        <taxon>Arthropoda</taxon>
        <taxon>Hexapoda</taxon>
        <taxon>Insecta</taxon>
        <taxon>Pterygota</taxon>
        <taxon>Neoptera</taxon>
        <taxon>Endopterygota</taxon>
        <taxon>Diptera</taxon>
        <taxon>Brachycera</taxon>
        <taxon>Muscomorpha</taxon>
        <taxon>Tephritoidea</taxon>
        <taxon>Tephritidae</taxon>
        <taxon>Ceratitis</taxon>
        <taxon>Ceratitis</taxon>
    </lineage>
</organism>
<accession>W8BWS0</accession>
<dbReference type="EMBL" id="GAMC01012896">
    <property type="protein sequence ID" value="JAB93659.1"/>
    <property type="molecule type" value="mRNA"/>
</dbReference>
<sequence length="137" mass="16576">FFLIFKHLYLLFKHSNQFKPQLLASKVPTIFVFSLQATNIYTSSTTQRKGQQPKALVQRRKELEQRQEVLERQHRERDRRHMEPGPQPKERAKQPRGQEERHMELGQQPKERAEQPMVQERPLRVQEVRQVERVQRT</sequence>
<feature type="region of interest" description="Disordered" evidence="1">
    <location>
        <begin position="43"/>
        <end position="137"/>
    </location>
</feature>
<feature type="compositionally biased region" description="Basic and acidic residues" evidence="1">
    <location>
        <begin position="59"/>
        <end position="114"/>
    </location>
</feature>
<dbReference type="AlphaFoldDB" id="W8BWS0"/>
<name>W8BWS0_CERCA</name>
<proteinExistence type="evidence at transcript level"/>